<dbReference type="AlphaFoldDB" id="A0A835E7C1"/>
<evidence type="ECO:0000313" key="2">
    <source>
        <dbReference type="EMBL" id="KAF8664417.1"/>
    </source>
</evidence>
<reference evidence="2" key="1">
    <citation type="submission" date="2020-07" db="EMBL/GenBank/DDBJ databases">
        <title>Genome sequence and genetic diversity analysis of an under-domesticated orphan crop, white fonio (Digitaria exilis).</title>
        <authorList>
            <person name="Bennetzen J.L."/>
            <person name="Chen S."/>
            <person name="Ma X."/>
            <person name="Wang X."/>
            <person name="Yssel A.E.J."/>
            <person name="Chaluvadi S.R."/>
            <person name="Johnson M."/>
            <person name="Gangashetty P."/>
            <person name="Hamidou F."/>
            <person name="Sanogo M.D."/>
            <person name="Zwaenepoel A."/>
            <person name="Wallace J."/>
            <person name="Van De Peer Y."/>
            <person name="Van Deynze A."/>
        </authorList>
    </citation>
    <scope>NUCLEOTIDE SEQUENCE</scope>
    <source>
        <tissue evidence="2">Leaves</tissue>
    </source>
</reference>
<comment type="caution">
    <text evidence="2">The sequence shown here is derived from an EMBL/GenBank/DDBJ whole genome shotgun (WGS) entry which is preliminary data.</text>
</comment>
<evidence type="ECO:0000256" key="1">
    <source>
        <dbReference type="SAM" id="SignalP"/>
    </source>
</evidence>
<sequence>MAGTNKDLLCLFFCLLMLLAIMSSAQEAGDIVDSKKKCVRVWQGYCVKKRTCERQCNDPKLNHGYTNGHCELWTCVCCESSPAPSPSTMTYDI</sequence>
<dbReference type="OrthoDB" id="10296434at2759"/>
<proteinExistence type="predicted"/>
<gene>
    <name evidence="2" type="ORF">HU200_054589</name>
</gene>
<feature type="chain" id="PRO_5032995433" description="Defensin" evidence="1">
    <location>
        <begin position="26"/>
        <end position="93"/>
    </location>
</feature>
<evidence type="ECO:0000313" key="3">
    <source>
        <dbReference type="Proteomes" id="UP000636709"/>
    </source>
</evidence>
<dbReference type="Proteomes" id="UP000636709">
    <property type="component" value="Unassembled WGS sequence"/>
</dbReference>
<feature type="signal peptide" evidence="1">
    <location>
        <begin position="1"/>
        <end position="25"/>
    </location>
</feature>
<accession>A0A835E7C1</accession>
<name>A0A835E7C1_9POAL</name>
<keyword evidence="1" id="KW-0732">Signal</keyword>
<evidence type="ECO:0008006" key="4">
    <source>
        <dbReference type="Google" id="ProtNLM"/>
    </source>
</evidence>
<dbReference type="EMBL" id="JACEFO010002349">
    <property type="protein sequence ID" value="KAF8664417.1"/>
    <property type="molecule type" value="Genomic_DNA"/>
</dbReference>
<keyword evidence="3" id="KW-1185">Reference proteome</keyword>
<organism evidence="2 3">
    <name type="scientific">Digitaria exilis</name>
    <dbReference type="NCBI Taxonomy" id="1010633"/>
    <lineage>
        <taxon>Eukaryota</taxon>
        <taxon>Viridiplantae</taxon>
        <taxon>Streptophyta</taxon>
        <taxon>Embryophyta</taxon>
        <taxon>Tracheophyta</taxon>
        <taxon>Spermatophyta</taxon>
        <taxon>Magnoliopsida</taxon>
        <taxon>Liliopsida</taxon>
        <taxon>Poales</taxon>
        <taxon>Poaceae</taxon>
        <taxon>PACMAD clade</taxon>
        <taxon>Panicoideae</taxon>
        <taxon>Panicodae</taxon>
        <taxon>Paniceae</taxon>
        <taxon>Anthephorinae</taxon>
        <taxon>Digitaria</taxon>
    </lineage>
</organism>
<protein>
    <recommendedName>
        <fullName evidence="4">Defensin</fullName>
    </recommendedName>
</protein>